<organism evidence="1 2">
    <name type="scientific">Mytilus edulis</name>
    <name type="common">Blue mussel</name>
    <dbReference type="NCBI Taxonomy" id="6550"/>
    <lineage>
        <taxon>Eukaryota</taxon>
        <taxon>Metazoa</taxon>
        <taxon>Spiralia</taxon>
        <taxon>Lophotrochozoa</taxon>
        <taxon>Mollusca</taxon>
        <taxon>Bivalvia</taxon>
        <taxon>Autobranchia</taxon>
        <taxon>Pteriomorphia</taxon>
        <taxon>Mytilida</taxon>
        <taxon>Mytiloidea</taxon>
        <taxon>Mytilidae</taxon>
        <taxon>Mytilinae</taxon>
        <taxon>Mytilus</taxon>
    </lineage>
</organism>
<proteinExistence type="predicted"/>
<dbReference type="Proteomes" id="UP000683360">
    <property type="component" value="Unassembled WGS sequence"/>
</dbReference>
<reference evidence="1" key="1">
    <citation type="submission" date="2021-03" db="EMBL/GenBank/DDBJ databases">
        <authorList>
            <person name="Bekaert M."/>
        </authorList>
    </citation>
    <scope>NUCLEOTIDE SEQUENCE</scope>
</reference>
<sequence length="86" mass="9570">MTECMSVSHSKTSNECIGLSAGYVNGRCPKRNGYVYSETIQSCFKIHVKDTSLQSAEYDSKCGLEEAELMRIDSEEKQIILMLPVG</sequence>
<protein>
    <submittedName>
        <fullName evidence="1">Uncharacterized protein</fullName>
    </submittedName>
</protein>
<comment type="caution">
    <text evidence="1">The sequence shown here is derived from an EMBL/GenBank/DDBJ whole genome shotgun (WGS) entry which is preliminary data.</text>
</comment>
<dbReference type="OrthoDB" id="441660at2759"/>
<keyword evidence="2" id="KW-1185">Reference proteome</keyword>
<dbReference type="EMBL" id="CAJPWZ010001734">
    <property type="protein sequence ID" value="CAG2222221.1"/>
    <property type="molecule type" value="Genomic_DNA"/>
</dbReference>
<gene>
    <name evidence="1" type="ORF">MEDL_35579</name>
</gene>
<evidence type="ECO:0000313" key="2">
    <source>
        <dbReference type="Proteomes" id="UP000683360"/>
    </source>
</evidence>
<evidence type="ECO:0000313" key="1">
    <source>
        <dbReference type="EMBL" id="CAG2222221.1"/>
    </source>
</evidence>
<dbReference type="AlphaFoldDB" id="A0A8S3SPZ8"/>
<accession>A0A8S3SPZ8</accession>
<name>A0A8S3SPZ8_MYTED</name>